<dbReference type="GO" id="GO:0008233">
    <property type="term" value="F:peptidase activity"/>
    <property type="evidence" value="ECO:0007669"/>
    <property type="project" value="UniProtKB-KW"/>
</dbReference>
<evidence type="ECO:0000256" key="2">
    <source>
        <dbReference type="ARBA" id="ARBA00022654"/>
    </source>
</evidence>
<comment type="caution">
    <text evidence="9">The sequence shown here is derived from an EMBL/GenBank/DDBJ whole genome shotgun (WGS) entry which is preliminary data.</text>
</comment>
<dbReference type="OrthoDB" id="2183538at2"/>
<evidence type="ECO:0000256" key="6">
    <source>
        <dbReference type="ARBA" id="ARBA00022989"/>
    </source>
</evidence>
<dbReference type="SMART" id="SM00793">
    <property type="entry name" value="AgrB"/>
    <property type="match status" value="1"/>
</dbReference>
<keyword evidence="6 8" id="KW-1133">Transmembrane helix</keyword>
<evidence type="ECO:0000313" key="9">
    <source>
        <dbReference type="EMBL" id="OTN77948.1"/>
    </source>
</evidence>
<organism evidence="9 10">
    <name type="scientific">Candidatus Enterococcus testudinis</name>
    <dbReference type="NCBI Taxonomy" id="1834191"/>
    <lineage>
        <taxon>Bacteria</taxon>
        <taxon>Bacillati</taxon>
        <taxon>Bacillota</taxon>
        <taxon>Bacilli</taxon>
        <taxon>Lactobacillales</taxon>
        <taxon>Enterococcaceae</taxon>
        <taxon>Enterococcus</taxon>
    </lineage>
</organism>
<keyword evidence="2" id="KW-0673">Quorum sensing</keyword>
<feature type="transmembrane region" description="Helical" evidence="8">
    <location>
        <begin position="91"/>
        <end position="109"/>
    </location>
</feature>
<evidence type="ECO:0000256" key="7">
    <source>
        <dbReference type="ARBA" id="ARBA00023136"/>
    </source>
</evidence>
<evidence type="ECO:0000256" key="5">
    <source>
        <dbReference type="ARBA" id="ARBA00022801"/>
    </source>
</evidence>
<dbReference type="GO" id="GO:0016020">
    <property type="term" value="C:membrane"/>
    <property type="evidence" value="ECO:0007669"/>
    <property type="project" value="InterPro"/>
</dbReference>
<evidence type="ECO:0000313" key="10">
    <source>
        <dbReference type="Proteomes" id="UP000195043"/>
    </source>
</evidence>
<evidence type="ECO:0000256" key="4">
    <source>
        <dbReference type="ARBA" id="ARBA00022692"/>
    </source>
</evidence>
<keyword evidence="3" id="KW-0645">Protease</keyword>
<proteinExistence type="predicted"/>
<dbReference type="InterPro" id="IPR006741">
    <property type="entry name" value="AgrB"/>
</dbReference>
<keyword evidence="10" id="KW-1185">Reference proteome</keyword>
<evidence type="ECO:0000256" key="1">
    <source>
        <dbReference type="ARBA" id="ARBA00022475"/>
    </source>
</evidence>
<name>A0A242AA93_9ENTE</name>
<dbReference type="RefSeq" id="WP_086275897.1">
    <property type="nucleotide sequence ID" value="NZ_NGKU01000001.1"/>
</dbReference>
<keyword evidence="7 8" id="KW-0472">Membrane</keyword>
<keyword evidence="1" id="KW-1003">Cell membrane</keyword>
<dbReference type="STRING" id="1834191.A5886_003049"/>
<dbReference type="GO" id="GO:0009372">
    <property type="term" value="P:quorum sensing"/>
    <property type="evidence" value="ECO:0007669"/>
    <property type="project" value="UniProtKB-KW"/>
</dbReference>
<protein>
    <recommendedName>
        <fullName evidence="11">AgrB-like protein</fullName>
    </recommendedName>
</protein>
<evidence type="ECO:0000256" key="8">
    <source>
        <dbReference type="SAM" id="Phobius"/>
    </source>
</evidence>
<dbReference type="EMBL" id="NGKU01000001">
    <property type="protein sequence ID" value="OTN77948.1"/>
    <property type="molecule type" value="Genomic_DNA"/>
</dbReference>
<sequence>MEEKAQLLNLWHIEKRMSSWLVGKLPIHKEHDQHLYIKVSFGADVLMNNLLKTLIIYGMALYFELFMVTLIFHVSFLLIRRHAYGRHAKNTFHCVCISILLFICIPYLIRQWVLPLPIIMIQNIFSLTILAIFAPGVTAKNKIRDEKKKQELRKKVGITGIVLIVIQIFLPLLIANLIASGMFLATCLTIKKKEVQYDDVKR</sequence>
<accession>A0A242AA93</accession>
<gene>
    <name evidence="9" type="ORF">A5886_003049</name>
</gene>
<feature type="transmembrane region" description="Helical" evidence="8">
    <location>
        <begin position="158"/>
        <end position="184"/>
    </location>
</feature>
<dbReference type="Proteomes" id="UP000195043">
    <property type="component" value="Unassembled WGS sequence"/>
</dbReference>
<dbReference type="GO" id="GO:0006508">
    <property type="term" value="P:proteolysis"/>
    <property type="evidence" value="ECO:0007669"/>
    <property type="project" value="UniProtKB-KW"/>
</dbReference>
<reference evidence="9 10" key="1">
    <citation type="submission" date="2017-05" db="EMBL/GenBank/DDBJ databases">
        <title>The Genome Sequence of Enterococcus sp. 8G7_MSG3316.</title>
        <authorList>
            <consortium name="The Broad Institute Genomics Platform"/>
            <consortium name="The Broad Institute Genomic Center for Infectious Diseases"/>
            <person name="Earl A."/>
            <person name="Manson A."/>
            <person name="Schwartman J."/>
            <person name="Gilmore M."/>
            <person name="Abouelleil A."/>
            <person name="Cao P."/>
            <person name="Chapman S."/>
            <person name="Cusick C."/>
            <person name="Shea T."/>
            <person name="Young S."/>
            <person name="Neafsey D."/>
            <person name="Nusbaum C."/>
            <person name="Birren B."/>
        </authorList>
    </citation>
    <scope>NUCLEOTIDE SEQUENCE [LARGE SCALE GENOMIC DNA]</scope>
    <source>
        <strain evidence="9 10">8G7_MSG3316</strain>
    </source>
</reference>
<evidence type="ECO:0008006" key="11">
    <source>
        <dbReference type="Google" id="ProtNLM"/>
    </source>
</evidence>
<feature type="transmembrane region" description="Helical" evidence="8">
    <location>
        <begin position="115"/>
        <end position="137"/>
    </location>
</feature>
<feature type="transmembrane region" description="Helical" evidence="8">
    <location>
        <begin position="54"/>
        <end position="79"/>
    </location>
</feature>
<evidence type="ECO:0000256" key="3">
    <source>
        <dbReference type="ARBA" id="ARBA00022670"/>
    </source>
</evidence>
<dbReference type="Pfam" id="PF04647">
    <property type="entry name" value="AgrB"/>
    <property type="match status" value="1"/>
</dbReference>
<dbReference type="AlphaFoldDB" id="A0A242AA93"/>
<keyword evidence="5" id="KW-0378">Hydrolase</keyword>
<keyword evidence="4 8" id="KW-0812">Transmembrane</keyword>